<dbReference type="Proteomes" id="UP001497482">
    <property type="component" value="Chromosome 2"/>
</dbReference>
<feature type="coiled-coil region" evidence="1">
    <location>
        <begin position="29"/>
        <end position="77"/>
    </location>
</feature>
<evidence type="ECO:0000256" key="2">
    <source>
        <dbReference type="SAM" id="MobiDB-lite"/>
    </source>
</evidence>
<feature type="compositionally biased region" description="Basic residues" evidence="2">
    <location>
        <begin position="92"/>
        <end position="104"/>
    </location>
</feature>
<accession>A0AAV2L1S3</accession>
<dbReference type="AlphaFoldDB" id="A0AAV2L1S3"/>
<organism evidence="3 4">
    <name type="scientific">Knipowitschia caucasica</name>
    <name type="common">Caucasian dwarf goby</name>
    <name type="synonym">Pomatoschistus caucasicus</name>
    <dbReference type="NCBI Taxonomy" id="637954"/>
    <lineage>
        <taxon>Eukaryota</taxon>
        <taxon>Metazoa</taxon>
        <taxon>Chordata</taxon>
        <taxon>Craniata</taxon>
        <taxon>Vertebrata</taxon>
        <taxon>Euteleostomi</taxon>
        <taxon>Actinopterygii</taxon>
        <taxon>Neopterygii</taxon>
        <taxon>Teleostei</taxon>
        <taxon>Neoteleostei</taxon>
        <taxon>Acanthomorphata</taxon>
        <taxon>Gobiaria</taxon>
        <taxon>Gobiiformes</taxon>
        <taxon>Gobioidei</taxon>
        <taxon>Gobiidae</taxon>
        <taxon>Gobiinae</taxon>
        <taxon>Knipowitschia</taxon>
    </lineage>
</organism>
<protein>
    <submittedName>
        <fullName evidence="3">Uncharacterized protein</fullName>
    </submittedName>
</protein>
<sequence>METRRKVRRIIQQENEDSRLVENIIREHVEKQRLRLQQEELAQREAEARDKLSPEVKRELKQKREQQLLQIHLVREQMKTRHQCGQESEHRKAQRRKAQRRWRRTEKCSQNNKRLLEERHKSQEQEERETQKKTEQEEYEGQVEMAIHRASMENRIALPLGQRNGEVDNRLHFYKDGQGFIVSSKRKFEPRQSLIFTDETPKKQVTVPQGNTAPKPKSVKQVRVQEQKQPSPSVCRGLGLGPVEKLDQPTPKLLAKRESRGSALPMRSILRKSVVLSEGSSKPALEHKCEELKLPVISNPKKKLSIIPVQAPTGQTKSERGKHPAIQRQVKSMTLPEEEETCGIVGTVKVVRIPTRGAKRSEVPGLDPDTLAVMFHPRPPMTPRQPGRTGTYRTSHTVVSFPQGLANDSKVPNKVAPILTTPQHVRRHISHVSFF</sequence>
<reference evidence="3 4" key="1">
    <citation type="submission" date="2024-04" db="EMBL/GenBank/DDBJ databases">
        <authorList>
            <person name="Waldvogel A.-M."/>
            <person name="Schoenle A."/>
        </authorList>
    </citation>
    <scope>NUCLEOTIDE SEQUENCE [LARGE SCALE GENOMIC DNA]</scope>
</reference>
<keyword evidence="4" id="KW-1185">Reference proteome</keyword>
<keyword evidence="1" id="KW-0175">Coiled coil</keyword>
<proteinExistence type="predicted"/>
<feature type="region of interest" description="Disordered" evidence="2">
    <location>
        <begin position="79"/>
        <end position="138"/>
    </location>
</feature>
<dbReference type="EMBL" id="OZ035824">
    <property type="protein sequence ID" value="CAL1593292.1"/>
    <property type="molecule type" value="Genomic_DNA"/>
</dbReference>
<evidence type="ECO:0000256" key="1">
    <source>
        <dbReference type="SAM" id="Coils"/>
    </source>
</evidence>
<evidence type="ECO:0000313" key="3">
    <source>
        <dbReference type="EMBL" id="CAL1593292.1"/>
    </source>
</evidence>
<gene>
    <name evidence="3" type="ORF">KC01_LOCUS22417</name>
</gene>
<feature type="compositionally biased region" description="Basic and acidic residues" evidence="2">
    <location>
        <begin position="114"/>
        <end position="136"/>
    </location>
</feature>
<name>A0AAV2L1S3_KNICA</name>
<evidence type="ECO:0000313" key="4">
    <source>
        <dbReference type="Proteomes" id="UP001497482"/>
    </source>
</evidence>
<feature type="region of interest" description="Disordered" evidence="2">
    <location>
        <begin position="204"/>
        <end position="242"/>
    </location>
</feature>